<proteinExistence type="predicted"/>
<evidence type="ECO:0000313" key="2">
    <source>
        <dbReference type="EnsemblMetazoa" id="Aqu2.1.06905_001"/>
    </source>
</evidence>
<feature type="region of interest" description="Disordered" evidence="1">
    <location>
        <begin position="163"/>
        <end position="199"/>
    </location>
</feature>
<dbReference type="AlphaFoldDB" id="A0A1X7SY63"/>
<organism evidence="2">
    <name type="scientific">Amphimedon queenslandica</name>
    <name type="common">Sponge</name>
    <dbReference type="NCBI Taxonomy" id="400682"/>
    <lineage>
        <taxon>Eukaryota</taxon>
        <taxon>Metazoa</taxon>
        <taxon>Porifera</taxon>
        <taxon>Demospongiae</taxon>
        <taxon>Heteroscleromorpha</taxon>
        <taxon>Haplosclerida</taxon>
        <taxon>Niphatidae</taxon>
        <taxon>Amphimedon</taxon>
    </lineage>
</organism>
<evidence type="ECO:0000256" key="1">
    <source>
        <dbReference type="SAM" id="MobiDB-lite"/>
    </source>
</evidence>
<reference evidence="2" key="1">
    <citation type="submission" date="2017-05" db="UniProtKB">
        <authorList>
            <consortium name="EnsemblMetazoa"/>
        </authorList>
    </citation>
    <scope>IDENTIFICATION</scope>
</reference>
<sequence length="199" mass="21927">FDVKKLCQSSYVFDSQWLMGLQPFFSFNNEGSYQSSKEDYCESKGTVGAVTGNGSPAVTYSKPETDKKAPENDDNQSTMNSTPYVSFQSESALLPSPDKNEQFLNQDFNSGPSDFVGNPLNAPPHIVVNTLDQKLTFPVPVADSTNNLVVLESEIRKRKLSRAFSQEGETKQEDNNATAAFVSPHEVFDTAGDKKTQPH</sequence>
<protein>
    <submittedName>
        <fullName evidence="2">Uncharacterized protein</fullName>
    </submittedName>
</protein>
<dbReference type="InParanoid" id="A0A1X7SY63"/>
<dbReference type="EnsemblMetazoa" id="Aqu2.1.06905_001">
    <property type="protein sequence ID" value="Aqu2.1.06905_001"/>
    <property type="gene ID" value="Aqu2.1.06905"/>
</dbReference>
<accession>A0A1X7SY63</accession>
<name>A0A1X7SY63_AMPQE</name>
<feature type="region of interest" description="Disordered" evidence="1">
    <location>
        <begin position="46"/>
        <end position="82"/>
    </location>
</feature>
<feature type="compositionally biased region" description="Basic and acidic residues" evidence="1">
    <location>
        <begin position="186"/>
        <end position="199"/>
    </location>
</feature>